<evidence type="ECO:0000256" key="2">
    <source>
        <dbReference type="ARBA" id="ARBA00023242"/>
    </source>
</evidence>
<dbReference type="PANTHER" id="PTHR31001">
    <property type="entry name" value="UNCHARACTERIZED TRANSCRIPTIONAL REGULATORY PROTEIN"/>
    <property type="match status" value="1"/>
</dbReference>
<evidence type="ECO:0000313" key="5">
    <source>
        <dbReference type="Proteomes" id="UP000091918"/>
    </source>
</evidence>
<feature type="compositionally biased region" description="Basic and acidic residues" evidence="3">
    <location>
        <begin position="1"/>
        <end position="19"/>
    </location>
</feature>
<dbReference type="STRING" id="1658172.A0A1B7P0L5"/>
<feature type="region of interest" description="Disordered" evidence="3">
    <location>
        <begin position="1"/>
        <end position="51"/>
    </location>
</feature>
<organism evidence="4 5">
    <name type="scientific">Emergomyces africanus</name>
    <dbReference type="NCBI Taxonomy" id="1955775"/>
    <lineage>
        <taxon>Eukaryota</taxon>
        <taxon>Fungi</taxon>
        <taxon>Dikarya</taxon>
        <taxon>Ascomycota</taxon>
        <taxon>Pezizomycotina</taxon>
        <taxon>Eurotiomycetes</taxon>
        <taxon>Eurotiomycetidae</taxon>
        <taxon>Onygenales</taxon>
        <taxon>Ajellomycetaceae</taxon>
        <taxon>Emergomyces</taxon>
    </lineage>
</organism>
<dbReference type="OrthoDB" id="424974at2759"/>
<name>A0A1B7P0L5_9EURO</name>
<accession>A0A1B7P0L5</accession>
<dbReference type="Proteomes" id="UP000091918">
    <property type="component" value="Unassembled WGS sequence"/>
</dbReference>
<comment type="caution">
    <text evidence="4">The sequence shown here is derived from an EMBL/GenBank/DDBJ whole genome shotgun (WGS) entry which is preliminary data.</text>
</comment>
<dbReference type="PANTHER" id="PTHR31001:SF40">
    <property type="entry name" value="ZN(II)2CYS6 TRANSCRIPTION FACTOR (EUROFUNG)"/>
    <property type="match status" value="1"/>
</dbReference>
<evidence type="ECO:0000256" key="1">
    <source>
        <dbReference type="ARBA" id="ARBA00004123"/>
    </source>
</evidence>
<protein>
    <submittedName>
        <fullName evidence="4">Uncharacterized protein</fullName>
    </submittedName>
</protein>
<sequence length="295" mass="32680">MGSLERSLEQDAADRKDLAQEGANDSNTLGGLLENPADGNAPVPEDEKDLKPTALAVQDAAYEDGSDDDTFDLGFKLGKLRMTDRVGGFFRPKIADEITMAIGDLSVSDKTPDEAKPKGQQPLLPELISEYNESLFTPGPSYIAPHSDFFFGGGERKYSLADFLPSRAAADRLLQQYWEAVDPIAKIVHRPTFEQQYENFWLDVSRGLEPVYSLQAVIFATLFSAVISMTQDSILSTFGVTQRKLIENFQLVLNSHLGLYPFLFSLITIFYKNNKNIPCTSPKLGASGFWLFSKS</sequence>
<evidence type="ECO:0000313" key="4">
    <source>
        <dbReference type="EMBL" id="OAX82561.1"/>
    </source>
</evidence>
<dbReference type="EMBL" id="LGUA01000288">
    <property type="protein sequence ID" value="OAX82561.1"/>
    <property type="molecule type" value="Genomic_DNA"/>
</dbReference>
<comment type="subcellular location">
    <subcellularLocation>
        <location evidence="1">Nucleus</location>
    </subcellularLocation>
</comment>
<proteinExistence type="predicted"/>
<dbReference type="InterPro" id="IPR050613">
    <property type="entry name" value="Sec_Metabolite_Reg"/>
</dbReference>
<dbReference type="AlphaFoldDB" id="A0A1B7P0L5"/>
<dbReference type="GO" id="GO:0005634">
    <property type="term" value="C:nucleus"/>
    <property type="evidence" value="ECO:0007669"/>
    <property type="project" value="UniProtKB-SubCell"/>
</dbReference>
<reference evidence="4 5" key="1">
    <citation type="submission" date="2015-07" db="EMBL/GenBank/DDBJ databases">
        <title>Emmonsia species relationships and genome sequence.</title>
        <authorList>
            <person name="Cuomo C.A."/>
            <person name="Schwartz I.S."/>
            <person name="Kenyon C."/>
            <person name="de Hoog G.S."/>
            <person name="Govender N.P."/>
            <person name="Botha A."/>
            <person name="Moreno L."/>
            <person name="de Vries M."/>
            <person name="Munoz J.F."/>
            <person name="Stielow J.B."/>
        </authorList>
    </citation>
    <scope>NUCLEOTIDE SEQUENCE [LARGE SCALE GENOMIC DNA]</scope>
    <source>
        <strain evidence="4 5">CBS 136260</strain>
    </source>
</reference>
<keyword evidence="2" id="KW-0539">Nucleus</keyword>
<gene>
    <name evidence="4" type="ORF">ACJ72_03090</name>
</gene>
<dbReference type="CDD" id="cd12148">
    <property type="entry name" value="fungal_TF_MHR"/>
    <property type="match status" value="1"/>
</dbReference>
<evidence type="ECO:0000256" key="3">
    <source>
        <dbReference type="SAM" id="MobiDB-lite"/>
    </source>
</evidence>
<keyword evidence="5" id="KW-1185">Reference proteome</keyword>